<dbReference type="InterPro" id="IPR002514">
    <property type="entry name" value="Transposase_8"/>
</dbReference>
<dbReference type="GO" id="GO:0003677">
    <property type="term" value="F:DNA binding"/>
    <property type="evidence" value="ECO:0007669"/>
    <property type="project" value="InterPro"/>
</dbReference>
<dbReference type="GO" id="GO:0004803">
    <property type="term" value="F:transposase activity"/>
    <property type="evidence" value="ECO:0007669"/>
    <property type="project" value="InterPro"/>
</dbReference>
<proteinExistence type="predicted"/>
<dbReference type="EMBL" id="LT629710">
    <property type="protein sequence ID" value="SDO66592.1"/>
    <property type="molecule type" value="Genomic_DNA"/>
</dbReference>
<dbReference type="Gene3D" id="1.10.10.60">
    <property type="entry name" value="Homeodomain-like"/>
    <property type="match status" value="1"/>
</dbReference>
<keyword evidence="3" id="KW-1185">Reference proteome</keyword>
<organism evidence="2 3">
    <name type="scientific">Nakamurella panacisegetis</name>
    <dbReference type="NCBI Taxonomy" id="1090615"/>
    <lineage>
        <taxon>Bacteria</taxon>
        <taxon>Bacillati</taxon>
        <taxon>Actinomycetota</taxon>
        <taxon>Actinomycetes</taxon>
        <taxon>Nakamurellales</taxon>
        <taxon>Nakamurellaceae</taxon>
        <taxon>Nakamurella</taxon>
    </lineage>
</organism>
<dbReference type="AlphaFoldDB" id="A0A1H0LEQ5"/>
<protein>
    <submittedName>
        <fullName evidence="2">Transposase and inactivated derivatives</fullName>
    </submittedName>
</protein>
<evidence type="ECO:0000313" key="2">
    <source>
        <dbReference type="EMBL" id="SDO66592.1"/>
    </source>
</evidence>
<name>A0A1H0LEQ5_9ACTN</name>
<feature type="coiled-coil region" evidence="1">
    <location>
        <begin position="60"/>
        <end position="87"/>
    </location>
</feature>
<accession>A0A1H0LEQ5</accession>
<dbReference type="OrthoDB" id="4426778at2"/>
<gene>
    <name evidence="2" type="ORF">SAMN04515671_1638</name>
</gene>
<evidence type="ECO:0000256" key="1">
    <source>
        <dbReference type="SAM" id="Coils"/>
    </source>
</evidence>
<evidence type="ECO:0000313" key="3">
    <source>
        <dbReference type="Proteomes" id="UP000198741"/>
    </source>
</evidence>
<sequence>MKYTPEFRRRVLDLVKAGKSVAQVAFDLGVSDQTIYNWREQDLIDSGLKPGITSTDNTELIAAKRRIKELEAELAIHQRAAELLKAAVPPKGGTRPSP</sequence>
<keyword evidence="1" id="KW-0175">Coiled coil</keyword>
<reference evidence="2 3" key="1">
    <citation type="submission" date="2016-10" db="EMBL/GenBank/DDBJ databases">
        <authorList>
            <person name="de Groot N.N."/>
        </authorList>
    </citation>
    <scope>NUCLEOTIDE SEQUENCE [LARGE SCALE GENOMIC DNA]</scope>
    <source>
        <strain evidence="3">P4-7,KCTC 19426,CECT 7604</strain>
    </source>
</reference>
<dbReference type="Pfam" id="PF01527">
    <property type="entry name" value="HTH_Tnp_1"/>
    <property type="match status" value="1"/>
</dbReference>
<dbReference type="GO" id="GO:0006313">
    <property type="term" value="P:DNA transposition"/>
    <property type="evidence" value="ECO:0007669"/>
    <property type="project" value="InterPro"/>
</dbReference>
<dbReference type="SUPFAM" id="SSF46689">
    <property type="entry name" value="Homeodomain-like"/>
    <property type="match status" value="1"/>
</dbReference>
<dbReference type="Proteomes" id="UP000198741">
    <property type="component" value="Chromosome I"/>
</dbReference>
<dbReference type="InterPro" id="IPR009057">
    <property type="entry name" value="Homeodomain-like_sf"/>
</dbReference>